<dbReference type="InterPro" id="IPR047272">
    <property type="entry name" value="S49_SppA_C"/>
</dbReference>
<feature type="transmembrane region" description="Helical" evidence="5">
    <location>
        <begin position="20"/>
        <end position="38"/>
    </location>
</feature>
<dbReference type="Pfam" id="PF01343">
    <property type="entry name" value="Peptidase_S49"/>
    <property type="match status" value="1"/>
</dbReference>
<comment type="similarity">
    <text evidence="1">Belongs to the peptidase S49 family.</text>
</comment>
<name>A0A6M8HTW3_9PROT</name>
<evidence type="ECO:0000256" key="4">
    <source>
        <dbReference type="ARBA" id="ARBA00022825"/>
    </source>
</evidence>
<dbReference type="SUPFAM" id="SSF52096">
    <property type="entry name" value="ClpP/crotonase"/>
    <property type="match status" value="1"/>
</dbReference>
<dbReference type="AlphaFoldDB" id="A0A6M8HTW3"/>
<organism evidence="7 8">
    <name type="scientific">Lichenicola cladoniae</name>
    <dbReference type="NCBI Taxonomy" id="1484109"/>
    <lineage>
        <taxon>Bacteria</taxon>
        <taxon>Pseudomonadati</taxon>
        <taxon>Pseudomonadota</taxon>
        <taxon>Alphaproteobacteria</taxon>
        <taxon>Acetobacterales</taxon>
        <taxon>Acetobacteraceae</taxon>
        <taxon>Lichenicola</taxon>
    </lineage>
</organism>
<proteinExistence type="inferred from homology"/>
<dbReference type="Proteomes" id="UP000500767">
    <property type="component" value="Chromosome"/>
</dbReference>
<dbReference type="GO" id="GO:0008236">
    <property type="term" value="F:serine-type peptidase activity"/>
    <property type="evidence" value="ECO:0007669"/>
    <property type="project" value="UniProtKB-KW"/>
</dbReference>
<dbReference type="PANTHER" id="PTHR42987:SF4">
    <property type="entry name" value="PROTEASE SOHB-RELATED"/>
    <property type="match status" value="1"/>
</dbReference>
<evidence type="ECO:0000256" key="2">
    <source>
        <dbReference type="ARBA" id="ARBA00022670"/>
    </source>
</evidence>
<evidence type="ECO:0000313" key="8">
    <source>
        <dbReference type="Proteomes" id="UP000500767"/>
    </source>
</evidence>
<keyword evidence="5" id="KW-1133">Transmembrane helix</keyword>
<accession>A0A6M8HTW3</accession>
<keyword evidence="8" id="KW-1185">Reference proteome</keyword>
<sequence>MTLEADLVVDRLRLKRRLTIWRALAVVGFVLALLATSLGRHQGHLLGSGPHLARLRIDGLITENRDRLDLIDAAAKDAGVKGLILAIDSPGGSVSGGESLHDAIARFAEKKPVVVTMGGVAASAGYIIAVPATRIFASNATLTGSIGVILQSPDVSGLLGKLGINVDELVSGPLKGQPSIVKPLSPEGRVMLQGVVMDLYEQFVGMVATGRHMDPAKVRSLADGRPYTGHQALGLGLIDQIGDERDARQWLASNRHLSLDLPVQPLDRKAKQGWFRTRISGALNGIAVAMTHDTVVALLNDPVSKTLVPQGLALDGAISVWQP</sequence>
<dbReference type="GO" id="GO:0006508">
    <property type="term" value="P:proteolysis"/>
    <property type="evidence" value="ECO:0007669"/>
    <property type="project" value="UniProtKB-KW"/>
</dbReference>
<dbReference type="EMBL" id="CP053708">
    <property type="protein sequence ID" value="QKE91808.1"/>
    <property type="molecule type" value="Genomic_DNA"/>
</dbReference>
<evidence type="ECO:0000256" key="3">
    <source>
        <dbReference type="ARBA" id="ARBA00022801"/>
    </source>
</evidence>
<dbReference type="InterPro" id="IPR002142">
    <property type="entry name" value="Peptidase_S49"/>
</dbReference>
<reference evidence="7 8" key="1">
    <citation type="journal article" date="2014" name="World J. Microbiol. Biotechnol.">
        <title>Biodiversity and physiological characteristics of Antarctic and Arctic lichens-associated bacteria.</title>
        <authorList>
            <person name="Lee Y.M."/>
            <person name="Kim E.H."/>
            <person name="Lee H.K."/>
            <person name="Hong S.G."/>
        </authorList>
    </citation>
    <scope>NUCLEOTIDE SEQUENCE [LARGE SCALE GENOMIC DNA]</scope>
    <source>
        <strain evidence="7 8">PAMC 26569</strain>
    </source>
</reference>
<dbReference type="Gene3D" id="3.90.226.10">
    <property type="entry name" value="2-enoyl-CoA Hydratase, Chain A, domain 1"/>
    <property type="match status" value="1"/>
</dbReference>
<keyword evidence="2" id="KW-0645">Protease</keyword>
<keyword evidence="4" id="KW-0720">Serine protease</keyword>
<evidence type="ECO:0000313" key="7">
    <source>
        <dbReference type="EMBL" id="QKE91808.1"/>
    </source>
</evidence>
<keyword evidence="5" id="KW-0472">Membrane</keyword>
<evidence type="ECO:0000256" key="1">
    <source>
        <dbReference type="ARBA" id="ARBA00008683"/>
    </source>
</evidence>
<protein>
    <submittedName>
        <fullName evidence="7">Signal peptide peptidase SppA</fullName>
    </submittedName>
</protein>
<keyword evidence="5" id="KW-0812">Transmembrane</keyword>
<dbReference type="NCBIfam" id="TIGR00706">
    <property type="entry name" value="SppA_dom"/>
    <property type="match status" value="1"/>
</dbReference>
<dbReference type="PANTHER" id="PTHR42987">
    <property type="entry name" value="PEPTIDASE S49"/>
    <property type="match status" value="1"/>
</dbReference>
<evidence type="ECO:0000256" key="5">
    <source>
        <dbReference type="SAM" id="Phobius"/>
    </source>
</evidence>
<dbReference type="RefSeq" id="WP_171835095.1">
    <property type="nucleotide sequence ID" value="NZ_CP053708.1"/>
</dbReference>
<feature type="domain" description="Peptidase S49" evidence="6">
    <location>
        <begin position="107"/>
        <end position="256"/>
    </location>
</feature>
<dbReference type="InterPro" id="IPR004635">
    <property type="entry name" value="Pept_S49_SppA"/>
</dbReference>
<gene>
    <name evidence="7" type="primary">sppA</name>
    <name evidence="7" type="ORF">HN018_18800</name>
</gene>
<keyword evidence="3" id="KW-0378">Hydrolase</keyword>
<dbReference type="CDD" id="cd07023">
    <property type="entry name" value="S49_Sppa_N_C"/>
    <property type="match status" value="1"/>
</dbReference>
<evidence type="ECO:0000259" key="6">
    <source>
        <dbReference type="Pfam" id="PF01343"/>
    </source>
</evidence>
<dbReference type="KEGG" id="lck:HN018_18800"/>
<dbReference type="Gene3D" id="6.20.330.10">
    <property type="match status" value="1"/>
</dbReference>
<dbReference type="InterPro" id="IPR029045">
    <property type="entry name" value="ClpP/crotonase-like_dom_sf"/>
</dbReference>